<dbReference type="InterPro" id="IPR049458">
    <property type="entry name" value="EpsG-like"/>
</dbReference>
<keyword evidence="1" id="KW-1133">Transmembrane helix</keyword>
<feature type="transmembrane region" description="Helical" evidence="1">
    <location>
        <begin position="126"/>
        <end position="155"/>
    </location>
</feature>
<dbReference type="AlphaFoldDB" id="A0A9Q7KCI6"/>
<gene>
    <name evidence="2" type="ORF">EPS97_07110</name>
</gene>
<dbReference type="EMBL" id="SCIU01000009">
    <property type="protein sequence ID" value="RXB32173.1"/>
    <property type="molecule type" value="Genomic_DNA"/>
</dbReference>
<dbReference type="Pfam" id="PF14897">
    <property type="entry name" value="EpsG"/>
    <property type="match status" value="1"/>
</dbReference>
<feature type="transmembrane region" description="Helical" evidence="1">
    <location>
        <begin position="286"/>
        <end position="309"/>
    </location>
</feature>
<dbReference type="Proteomes" id="UP000290652">
    <property type="component" value="Unassembled WGS sequence"/>
</dbReference>
<comment type="caution">
    <text evidence="2">The sequence shown here is derived from an EMBL/GenBank/DDBJ whole genome shotgun (WGS) entry which is preliminary data.</text>
</comment>
<keyword evidence="1" id="KW-0812">Transmembrane</keyword>
<evidence type="ECO:0008006" key="4">
    <source>
        <dbReference type="Google" id="ProtNLM"/>
    </source>
</evidence>
<proteinExistence type="predicted"/>
<keyword evidence="1" id="KW-0472">Membrane</keyword>
<name>A0A9Q7KCI6_ECOLX</name>
<reference evidence="2 3" key="1">
    <citation type="submission" date="2019-01" db="EMBL/GenBank/DDBJ databases">
        <title>Genomic analysis of febrile catheter-associated UTI E. coli isolates.</title>
        <authorList>
            <person name="Potter R."/>
            <person name="Zou Z."/>
            <person name="Henderson J."/>
            <person name="Dantas G."/>
        </authorList>
    </citation>
    <scope>NUCLEOTIDE SEQUENCE [LARGE SCALE GENOMIC DNA]</scope>
    <source>
        <strain evidence="2 3">49_rectal</strain>
    </source>
</reference>
<organism evidence="2 3">
    <name type="scientific">Escherichia coli</name>
    <dbReference type="NCBI Taxonomy" id="562"/>
    <lineage>
        <taxon>Bacteria</taxon>
        <taxon>Pseudomonadati</taxon>
        <taxon>Pseudomonadota</taxon>
        <taxon>Gammaproteobacteria</taxon>
        <taxon>Enterobacterales</taxon>
        <taxon>Enterobacteriaceae</taxon>
        <taxon>Escherichia</taxon>
    </lineage>
</organism>
<sequence length="319" mass="37531">MKMGGFITRLVLLLPLFLLFYFPADHNKDYFNYQTDYDYAIGQFDYLYELSVRFFRDILNYSFSSFWVIVIIVEIIFLTIYYNKVKYILIAYPGIISMSQFFYGTQIRYALAMLIGLVVLKNSRRFIKVFGVLIASLFHYGAVISLLPLFICRYINERYFIFLSKRNIFLIISVLTLLFFFFYSFESFVSMTRFSYYLGAEKFSDSKSTSSIIYAVVSLLFILFLYSKNTAFRTNISKQSIVILILVLIFSPIAVLSGRTMLVYFIMEPLLIASAFNSIKKNSPDYFISLSLSLSLFLFYIARCIYYIVTADFYFYDFL</sequence>
<accession>A0A9Q7KCI6</accession>
<feature type="transmembrane region" description="Helical" evidence="1">
    <location>
        <begin position="58"/>
        <end position="81"/>
    </location>
</feature>
<evidence type="ECO:0000313" key="3">
    <source>
        <dbReference type="Proteomes" id="UP000290652"/>
    </source>
</evidence>
<feature type="transmembrane region" description="Helical" evidence="1">
    <location>
        <begin position="211"/>
        <end position="227"/>
    </location>
</feature>
<protein>
    <recommendedName>
        <fullName evidence="4">EpsG family protein</fullName>
    </recommendedName>
</protein>
<feature type="transmembrane region" description="Helical" evidence="1">
    <location>
        <begin position="167"/>
        <end position="185"/>
    </location>
</feature>
<evidence type="ECO:0000256" key="1">
    <source>
        <dbReference type="SAM" id="Phobius"/>
    </source>
</evidence>
<evidence type="ECO:0000313" key="2">
    <source>
        <dbReference type="EMBL" id="RXB32173.1"/>
    </source>
</evidence>
<feature type="transmembrane region" description="Helical" evidence="1">
    <location>
        <begin position="239"/>
        <end position="256"/>
    </location>
</feature>